<keyword evidence="26" id="KW-1185">Reference proteome</keyword>
<dbReference type="PROSITE" id="PS50011">
    <property type="entry name" value="PROTEIN_KINASE_DOM"/>
    <property type="match status" value="1"/>
</dbReference>
<dbReference type="SUPFAM" id="SSF48726">
    <property type="entry name" value="Immunoglobulin"/>
    <property type="match status" value="2"/>
</dbReference>
<protein>
    <recommendedName>
        <fullName evidence="3">receptor protein-tyrosine kinase</fullName>
        <ecNumber evidence="3">2.7.10.1</ecNumber>
    </recommendedName>
</protein>
<dbReference type="InterPro" id="IPR001245">
    <property type="entry name" value="Ser-Thr/Tyr_kinase_cat_dom"/>
</dbReference>
<evidence type="ECO:0000256" key="10">
    <source>
        <dbReference type="ARBA" id="ARBA00022989"/>
    </source>
</evidence>
<evidence type="ECO:0000313" key="26">
    <source>
        <dbReference type="Proteomes" id="UP001642483"/>
    </source>
</evidence>
<comment type="similarity">
    <text evidence="2">Belongs to the protein kinase superfamily. CAMK Ser/Thr protein kinase family.</text>
</comment>
<dbReference type="InterPro" id="IPR000742">
    <property type="entry name" value="EGF"/>
</dbReference>
<dbReference type="CDD" id="cd00055">
    <property type="entry name" value="EGF_Lam"/>
    <property type="match status" value="1"/>
</dbReference>
<keyword evidence="14" id="KW-0675">Receptor</keyword>
<evidence type="ECO:0000259" key="23">
    <source>
        <dbReference type="PROSITE" id="PS50835"/>
    </source>
</evidence>
<dbReference type="PROSITE" id="PS50835">
    <property type="entry name" value="IG_LIKE"/>
    <property type="match status" value="1"/>
</dbReference>
<dbReference type="InterPro" id="IPR000719">
    <property type="entry name" value="Prot_kinase_dom"/>
</dbReference>
<evidence type="ECO:0000259" key="24">
    <source>
        <dbReference type="PROSITE" id="PS50853"/>
    </source>
</evidence>
<dbReference type="InterPro" id="IPR017441">
    <property type="entry name" value="Protein_kinase_ATP_BS"/>
</dbReference>
<evidence type="ECO:0000256" key="4">
    <source>
        <dbReference type="ARBA" id="ARBA00022553"/>
    </source>
</evidence>
<feature type="domain" description="Fibronectin type-III" evidence="24">
    <location>
        <begin position="925"/>
        <end position="1017"/>
    </location>
</feature>
<dbReference type="InterPro" id="IPR011009">
    <property type="entry name" value="Kinase-like_dom_sf"/>
</dbReference>
<dbReference type="InterPro" id="IPR002049">
    <property type="entry name" value="LE_dom"/>
</dbReference>
<dbReference type="Proteomes" id="UP001642483">
    <property type="component" value="Unassembled WGS sequence"/>
</dbReference>
<dbReference type="InterPro" id="IPR007110">
    <property type="entry name" value="Ig-like_dom"/>
</dbReference>
<dbReference type="SMART" id="SM00219">
    <property type="entry name" value="TyrKc"/>
    <property type="match status" value="1"/>
</dbReference>
<gene>
    <name evidence="25" type="ORF">CVLEPA_LOCUS20093</name>
</gene>
<keyword evidence="12" id="KW-0829">Tyrosine-protein kinase</keyword>
<feature type="domain" description="EGF-like" evidence="22">
    <location>
        <begin position="215"/>
        <end position="246"/>
    </location>
</feature>
<dbReference type="Gene3D" id="2.60.40.10">
    <property type="entry name" value="Immunoglobulins"/>
    <property type="match status" value="8"/>
</dbReference>
<feature type="domain" description="Fibronectin type-III" evidence="24">
    <location>
        <begin position="532"/>
        <end position="630"/>
    </location>
</feature>
<dbReference type="InterPro" id="IPR013783">
    <property type="entry name" value="Ig-like_fold"/>
</dbReference>
<feature type="signal peptide" evidence="20">
    <location>
        <begin position="1"/>
        <end position="16"/>
    </location>
</feature>
<feature type="disulfide bond" evidence="18">
    <location>
        <begin position="236"/>
        <end position="245"/>
    </location>
</feature>
<proteinExistence type="inferred from homology"/>
<dbReference type="SUPFAM" id="SSF56112">
    <property type="entry name" value="Protein kinase-like (PK-like)"/>
    <property type="match status" value="1"/>
</dbReference>
<dbReference type="SMART" id="SM00181">
    <property type="entry name" value="EGF"/>
    <property type="match status" value="2"/>
</dbReference>
<organism evidence="25 26">
    <name type="scientific">Clavelina lepadiformis</name>
    <name type="common">Light-bulb sea squirt</name>
    <name type="synonym">Ascidia lepadiformis</name>
    <dbReference type="NCBI Taxonomy" id="159417"/>
    <lineage>
        <taxon>Eukaryota</taxon>
        <taxon>Metazoa</taxon>
        <taxon>Chordata</taxon>
        <taxon>Tunicata</taxon>
        <taxon>Ascidiacea</taxon>
        <taxon>Aplousobranchia</taxon>
        <taxon>Clavelinidae</taxon>
        <taxon>Clavelina</taxon>
    </lineage>
</organism>
<dbReference type="EMBL" id="CAWYQH010000108">
    <property type="protein sequence ID" value="CAK8688055.1"/>
    <property type="molecule type" value="Genomic_DNA"/>
</dbReference>
<dbReference type="Pfam" id="PF00041">
    <property type="entry name" value="fn3"/>
    <property type="match status" value="5"/>
</dbReference>
<dbReference type="InterPro" id="IPR003961">
    <property type="entry name" value="FN3_dom"/>
</dbReference>
<feature type="chain" id="PRO_5046061036" description="receptor protein-tyrosine kinase" evidence="20">
    <location>
        <begin position="17"/>
        <end position="1450"/>
    </location>
</feature>
<evidence type="ECO:0000313" key="25">
    <source>
        <dbReference type="EMBL" id="CAK8688055.1"/>
    </source>
</evidence>
<keyword evidence="16" id="KW-0393">Immunoglobulin domain</keyword>
<evidence type="ECO:0000256" key="15">
    <source>
        <dbReference type="ARBA" id="ARBA00023180"/>
    </source>
</evidence>
<dbReference type="SUPFAM" id="SSF49265">
    <property type="entry name" value="Fibronectin type III"/>
    <property type="match status" value="4"/>
</dbReference>
<evidence type="ECO:0000256" key="6">
    <source>
        <dbReference type="ARBA" id="ARBA00022692"/>
    </source>
</evidence>
<accession>A0ABP0G8B1</accession>
<keyword evidence="15" id="KW-0325">Glycoprotein</keyword>
<evidence type="ECO:0000256" key="18">
    <source>
        <dbReference type="PROSITE-ProRule" id="PRU00076"/>
    </source>
</evidence>
<keyword evidence="20" id="KW-0732">Signal</keyword>
<keyword evidence="4" id="KW-0597">Phosphoprotein</keyword>
<comment type="subcellular location">
    <subcellularLocation>
        <location evidence="1">Membrane</location>
        <topology evidence="1">Single-pass type I membrane protein</topology>
    </subcellularLocation>
</comment>
<dbReference type="InterPro" id="IPR020635">
    <property type="entry name" value="Tyr_kinase_cat_dom"/>
</dbReference>
<evidence type="ECO:0000256" key="2">
    <source>
        <dbReference type="ARBA" id="ARBA00006692"/>
    </source>
</evidence>
<evidence type="ECO:0000256" key="1">
    <source>
        <dbReference type="ARBA" id="ARBA00004479"/>
    </source>
</evidence>
<evidence type="ECO:0000256" key="12">
    <source>
        <dbReference type="ARBA" id="ARBA00023137"/>
    </source>
</evidence>
<keyword evidence="5" id="KW-0808">Transferase</keyword>
<evidence type="ECO:0000256" key="14">
    <source>
        <dbReference type="ARBA" id="ARBA00023170"/>
    </source>
</evidence>
<feature type="binding site" evidence="19">
    <location>
        <position position="1179"/>
    </location>
    <ligand>
        <name>ATP</name>
        <dbReference type="ChEBI" id="CHEBI:30616"/>
    </ligand>
</feature>
<feature type="domain" description="Protein kinase" evidence="21">
    <location>
        <begin position="1148"/>
        <end position="1423"/>
    </location>
</feature>
<evidence type="ECO:0000256" key="19">
    <source>
        <dbReference type="PROSITE-ProRule" id="PRU10141"/>
    </source>
</evidence>
<sequence>MRCLWILFLCLLHCSAMRETYFLISRSPLVFRNRPTTFVCTDLTRQPSRQQLKLRKAFRNLEIQDRGHVLNRSGLKYVWSKKNTKQSLGSFKCGTPGNDVTAVKMRAEGRLMPAAFSQLASVGDDTYITMTPKRSLLANGVVPKIYWWKNNRRLSKFNGRIRPMGRYNATLQISNVTLEDGGVYMGQFRNKADVFAATILVVRECPTDKWSSNCSLPCPLCHNGGRCSADSGECVCLPGFTGANCQSECPPNTFGPTCQVRCSEITGSVTCRGLQVCQRTGCDCVMGWRGSNCDVERCEPSTNATENIQPHNCKRIQAYDITNKRDHANVTMLEAPSVVEIRARPSFKVNRGQNVTILCSFSGNPLPRDDEIVVMNSNQKFSPTSTTVTSSLKIGEFSLIVTSPDNYRCLAGTEAGEGSSGFNFTLLVPPRAISPPFLIERNPTRLVIGLNSKRFVGDGPIKKLDLMYKREDERDYKIYSSSLDDIIKVELLSPDTSYNFRVVLHRIGGASGIGPPGPVATLTTSCGEARSGPQVEQLYANTNTSFYITWRHPSFDQARGKVTGYTILYRKLGETTNQSNEIDDRTSTSATVKKLTPMAVYDVKMTLLTCAGHSPFSRTLRVTIGHLDPPTGPEVLLGNCTSRSLFFQWEIPSNSKPHTILFYEIFFSENAPVTSNVIMLHKNTSQMNYLMDDLMPHTSYKFKVRAFNHEAAGEFSTVLHVTTQEDAPTAPTNVEILVANEHVITLAWDDPTYANGVIRHYDVEVTCDCDEATTIMTAEGNDTMVSIKDLKEYTKYQFRVRGFTIKEGAFSETLEARTMSSRPLNNPTIVRVYVMSPQVLNVTWEPPVPSPFDNDVTFYKLIYTDDIRQNDEDWNARVLPSAHTSCQIDRLKPDTVYGFKVAAKTHEFGNFSAEATRRTAKLGLPPPPFDAKMISVRSRNATIGWSIHPGHQITVVKIKYLHDVSKSSAPLVEAAHHNKFTITQLEPATKYEVELVAKNYLGESSSNPRLPFVTNGEVADVRFEETSKFKMTMVALGILLLIIIVMSMVYCRWEVLFWSLPLTSLNFACVARLRTKPTAQPNHYPGSNDTDTLHTNIGMSTIGSTPGISRSGTMISTQSVHSFHSRAASVHSCQFLPENLVIPWEKILFEDVPLGVGNFGHVVKALVEKDHRLIPAAVKMLKEGSTLDDKRDFLAELDTMVRIGHHKNIITLVGACEHNSAMYLCTEFAPHGNLLQFLRRSRRLEDQGGTYTNLSQNQLLNFANDVAHGMAYLSEIQVIHRDLAARNILLGEGHMCKVADFGLSRGDGVYVKRTVSRLPIRWMAIESLNYNVYTNKSDVWSFGILLWEIVSLGGTPYCGMSCAELYEKLPTGYRMEKPINCDDEMYTLMFQCWKDRPYDRPSFSQLCVALERMSDARSSRNYVNTAIFDDFKFANIDVTEEEALRHNLLD</sequence>
<dbReference type="InterPro" id="IPR036179">
    <property type="entry name" value="Ig-like_dom_sf"/>
</dbReference>
<comment type="catalytic activity">
    <reaction evidence="17">
        <text>L-tyrosyl-[protein] + ATP = O-phospho-L-tyrosyl-[protein] + ADP + H(+)</text>
        <dbReference type="Rhea" id="RHEA:10596"/>
        <dbReference type="Rhea" id="RHEA-COMP:10136"/>
        <dbReference type="Rhea" id="RHEA-COMP:20101"/>
        <dbReference type="ChEBI" id="CHEBI:15378"/>
        <dbReference type="ChEBI" id="CHEBI:30616"/>
        <dbReference type="ChEBI" id="CHEBI:46858"/>
        <dbReference type="ChEBI" id="CHEBI:61978"/>
        <dbReference type="ChEBI" id="CHEBI:456216"/>
        <dbReference type="EC" id="2.7.10.1"/>
    </reaction>
</comment>
<keyword evidence="9 19" id="KW-0067">ATP-binding</keyword>
<keyword evidence="7" id="KW-0677">Repeat</keyword>
<evidence type="ECO:0000256" key="9">
    <source>
        <dbReference type="ARBA" id="ARBA00022840"/>
    </source>
</evidence>
<dbReference type="CDD" id="cd00063">
    <property type="entry name" value="FN3"/>
    <property type="match status" value="5"/>
</dbReference>
<keyword evidence="13 18" id="KW-1015">Disulfide bond</keyword>
<dbReference type="PANTHER" id="PTHR24416">
    <property type="entry name" value="TYROSINE-PROTEIN KINASE RECEPTOR"/>
    <property type="match status" value="1"/>
</dbReference>
<evidence type="ECO:0000256" key="17">
    <source>
        <dbReference type="ARBA" id="ARBA00051243"/>
    </source>
</evidence>
<dbReference type="PROSITE" id="PS00109">
    <property type="entry name" value="PROTEIN_KINASE_TYR"/>
    <property type="match status" value="1"/>
</dbReference>
<keyword evidence="18" id="KW-0245">EGF-like domain</keyword>
<evidence type="ECO:0000256" key="20">
    <source>
        <dbReference type="SAM" id="SignalP"/>
    </source>
</evidence>
<name>A0ABP0G8B1_CLALP</name>
<dbReference type="InterPro" id="IPR036116">
    <property type="entry name" value="FN3_sf"/>
</dbReference>
<keyword evidence="6" id="KW-0812">Transmembrane</keyword>
<dbReference type="Gene3D" id="3.30.200.20">
    <property type="entry name" value="Phosphorylase Kinase, domain 1"/>
    <property type="match status" value="1"/>
</dbReference>
<keyword evidence="19" id="KW-0547">Nucleotide-binding</keyword>
<evidence type="ECO:0000256" key="8">
    <source>
        <dbReference type="ARBA" id="ARBA00022777"/>
    </source>
</evidence>
<dbReference type="PROSITE" id="PS50026">
    <property type="entry name" value="EGF_3"/>
    <property type="match status" value="1"/>
</dbReference>
<dbReference type="SMART" id="SM00409">
    <property type="entry name" value="IG"/>
    <property type="match status" value="2"/>
</dbReference>
<evidence type="ECO:0000259" key="22">
    <source>
        <dbReference type="PROSITE" id="PS50026"/>
    </source>
</evidence>
<reference evidence="25 26" key="1">
    <citation type="submission" date="2024-02" db="EMBL/GenBank/DDBJ databases">
        <authorList>
            <person name="Daric V."/>
            <person name="Darras S."/>
        </authorList>
    </citation>
    <scope>NUCLEOTIDE SEQUENCE [LARGE SCALE GENOMIC DNA]</scope>
</reference>
<evidence type="ECO:0000256" key="16">
    <source>
        <dbReference type="ARBA" id="ARBA00023319"/>
    </source>
</evidence>
<dbReference type="PROSITE" id="PS50853">
    <property type="entry name" value="FN3"/>
    <property type="match status" value="6"/>
</dbReference>
<evidence type="ECO:0000256" key="13">
    <source>
        <dbReference type="ARBA" id="ARBA00023157"/>
    </source>
</evidence>
<evidence type="ECO:0000256" key="7">
    <source>
        <dbReference type="ARBA" id="ARBA00022737"/>
    </source>
</evidence>
<keyword evidence="8" id="KW-0418">Kinase</keyword>
<dbReference type="PRINTS" id="PR00109">
    <property type="entry name" value="TYRKINASE"/>
</dbReference>
<dbReference type="EC" id="2.7.10.1" evidence="3"/>
<dbReference type="InterPro" id="IPR008266">
    <property type="entry name" value="Tyr_kinase_AS"/>
</dbReference>
<keyword evidence="11" id="KW-0472">Membrane</keyword>
<dbReference type="Gene3D" id="1.10.510.10">
    <property type="entry name" value="Transferase(Phosphotransferase) domain 1"/>
    <property type="match status" value="1"/>
</dbReference>
<evidence type="ECO:0000256" key="3">
    <source>
        <dbReference type="ARBA" id="ARBA00011902"/>
    </source>
</evidence>
<dbReference type="PROSITE" id="PS00022">
    <property type="entry name" value="EGF_1"/>
    <property type="match status" value="1"/>
</dbReference>
<keyword evidence="10" id="KW-1133">Transmembrane helix</keyword>
<dbReference type="SMART" id="SM00060">
    <property type="entry name" value="FN3"/>
    <property type="match status" value="6"/>
</dbReference>
<dbReference type="InterPro" id="IPR050122">
    <property type="entry name" value="RTK"/>
</dbReference>
<dbReference type="InterPro" id="IPR003599">
    <property type="entry name" value="Ig_sub"/>
</dbReference>
<evidence type="ECO:0000256" key="11">
    <source>
        <dbReference type="ARBA" id="ARBA00023136"/>
    </source>
</evidence>
<dbReference type="PANTHER" id="PTHR24416:SF613">
    <property type="entry name" value="RECEPTOR PROTEIN-TYROSINE KINASE"/>
    <property type="match status" value="1"/>
</dbReference>
<dbReference type="CDD" id="cd00096">
    <property type="entry name" value="Ig"/>
    <property type="match status" value="1"/>
</dbReference>
<feature type="domain" description="Fibronectin type-III" evidence="24">
    <location>
        <begin position="826"/>
        <end position="922"/>
    </location>
</feature>
<evidence type="ECO:0000256" key="5">
    <source>
        <dbReference type="ARBA" id="ARBA00022679"/>
    </source>
</evidence>
<feature type="domain" description="Ig-like" evidence="23">
    <location>
        <begin position="336"/>
        <end position="425"/>
    </location>
</feature>
<feature type="domain" description="Fibronectin type-III" evidence="24">
    <location>
        <begin position="632"/>
        <end position="726"/>
    </location>
</feature>
<dbReference type="Pfam" id="PF07714">
    <property type="entry name" value="PK_Tyr_Ser-Thr"/>
    <property type="match status" value="1"/>
</dbReference>
<feature type="domain" description="Fibronectin type-III" evidence="24">
    <location>
        <begin position="730"/>
        <end position="821"/>
    </location>
</feature>
<comment type="caution">
    <text evidence="18">Lacks conserved residue(s) required for the propagation of feature annotation.</text>
</comment>
<evidence type="ECO:0000259" key="21">
    <source>
        <dbReference type="PROSITE" id="PS50011"/>
    </source>
</evidence>
<comment type="caution">
    <text evidence="25">The sequence shown here is derived from an EMBL/GenBank/DDBJ whole genome shotgun (WGS) entry which is preliminary data.</text>
</comment>
<feature type="domain" description="Fibronectin type-III" evidence="24">
    <location>
        <begin position="429"/>
        <end position="527"/>
    </location>
</feature>
<dbReference type="Gene3D" id="2.170.300.10">
    <property type="entry name" value="Tie2 ligand-binding domain superfamily"/>
    <property type="match status" value="1"/>
</dbReference>
<dbReference type="PROSITE" id="PS00107">
    <property type="entry name" value="PROTEIN_KINASE_ATP"/>
    <property type="match status" value="1"/>
</dbReference>